<feature type="compositionally biased region" description="Basic residues" evidence="8">
    <location>
        <begin position="172"/>
        <end position="183"/>
    </location>
</feature>
<sequence>MSSRPNGHLRLGRIVGGLTHYFFAQRQQCRLGIASISYKNGHPCSTRPAVDLRLSPQERQGMHPPPPEAPPDEERDDPDYYGLQRPGRAWTVLDMKDRVPVSFEPFITFDFEPETDAASSCSRNDPCSPGQRVSRVAIDHFDPEGVEHLRSRFSLTSEYSAYLPENRNDKAPKRKQKRKRGRKPGSNLPSPPLSEESRIIRTKRVAKSSTSEVSILEIDTYTDKYLVPFNLEAALRETIKRHGSSDTLSLAFGLGFRDLSVFGADRSLSSGTIYQSTLWSTLNPIEWARQLLRLRKRAPRRLISGFEGVVSPGEMLLVLGRPGSGCSTFLKTLASQTKEFVHVLGERQYGSLTPRDITSSFRNRVWYCSESAADVPTLTVLQMISFAARARNNDSCLSSADIEQLSDALAAIFGLRDITSSFRNRVWYCPESAADVPTLTVLQMISFAARARNNDSCLSSADIEQLSDALAAIFGLRRAKNLLMGDSKLTRSEGRRVSICEALAARATALRIATDLSAMTTIVTLSQGGEALYQLFDKVCVIGEGRMLYYGKADAARQYFIDLGYDPLPRQTTSDFLISVTDPLGRIQNPGRPFSAPRTAEEFARAFHRSPLGRANRLEVANYWQKNSSRAGNSELGNMPPPKAGSSQLIRRTISSSMHQLSVAISRKYFMVRNNWISVMMQVFLPVFQGAITGLAYWHAPGSSTAFGLRDGVIFIVMLFSSLSAMVESLEIDSYAFRAIRHHHAELYRRLPEAVATTLLDVFTTLLSQAGLAASIYILAGCQESVMHFLVFLLFVVSTAITMKALFRSVAILTKTTGYSLAGSVIILLLLFSGFNDLPSSVKRVSLWLSWLDPLRYAFEGLIVNEYHGVQVPCSDYASGGEIYGTAFLPAQTCLSAALASQQLNISGDDYFEDTYGYSYANLWTNFAFMAAFATTFSGFYLIISEWSSSGYTRLFTYFKTGTLDQGSTNGLSDPYRHIRRTHQATDAGSGEQYEVPLNDVFAWKNLQYAVSQRNDQKVLLDGISGYIAPRKLCALVGQHSVGKTTLLKVLASRYEEGAVSGDVHLNGTPLPSGFQSQVGFCQQADIHYPKQTVREALRFSAGLRQPTTVSRHEKETYVDSCLKMCGLEAYADAMVCTLSLENRRRTSIGIELAAQPRLLFFLDEPTSGLDPQEALAIVALLRDLANHGQAIICSMYQPSSEILDHFDLLLVLHKGGKMVYFGDIGNDCEIVIDYFERNGAQLCSASENPVEWMMNLISSDDHAYIPIDWPGKWLRSPEIGMLRRDIDEFQRKSQRRIAKSTPYSTPSGMNWFLQAYMLSKRAFVAYWRSPEYLLAKLMISLLIGIFIGFAFYQSDNSLHGLQRKVFAAFMLTIISIPISCQLQANFIDTRQVYELQERHCCMYSWTVFLATHLFVELFWNIISSTLFFSAWYWVTGFPTDRVVYSFLVIGLLYPLFITTQALAVTSLSSSTKRSTLLLCISFSFTGIFDGITHPSAHSKWQEWLYGASPLTYLLEGFIGQALGQQLAKCSQTEFLQLVPPSGQSCADYLNVFIDEVGGYMNNPHGSEICEYCPARTTDEYLASRYNIYYSHRWRNVVIVLAACLLNVGLQVTKFVDVLY</sequence>
<evidence type="ECO:0000313" key="11">
    <source>
        <dbReference type="EMBL" id="OCB88355.1"/>
    </source>
</evidence>
<feature type="compositionally biased region" description="Acidic residues" evidence="8">
    <location>
        <begin position="70"/>
        <end position="79"/>
    </location>
</feature>
<evidence type="ECO:0000259" key="10">
    <source>
        <dbReference type="PROSITE" id="PS50893"/>
    </source>
</evidence>
<dbReference type="Pfam" id="PF01061">
    <property type="entry name" value="ABC2_membrane"/>
    <property type="match status" value="2"/>
</dbReference>
<accession>A0A9Q5HYT0</accession>
<proteinExistence type="predicted"/>
<protein>
    <submittedName>
        <fullName evidence="11">Pleiotropic drug resistance ABC transporter</fullName>
    </submittedName>
</protein>
<evidence type="ECO:0000256" key="3">
    <source>
        <dbReference type="ARBA" id="ARBA00022692"/>
    </source>
</evidence>
<feature type="transmembrane region" description="Helical" evidence="9">
    <location>
        <begin position="676"/>
        <end position="700"/>
    </location>
</feature>
<organism evidence="11 12">
    <name type="scientific">Sanghuangporus baumii</name>
    <name type="common">Phellinus baumii</name>
    <dbReference type="NCBI Taxonomy" id="108892"/>
    <lineage>
        <taxon>Eukaryota</taxon>
        <taxon>Fungi</taxon>
        <taxon>Dikarya</taxon>
        <taxon>Basidiomycota</taxon>
        <taxon>Agaricomycotina</taxon>
        <taxon>Agaricomycetes</taxon>
        <taxon>Hymenochaetales</taxon>
        <taxon>Hymenochaetaceae</taxon>
        <taxon>Sanghuangporus</taxon>
    </lineage>
</organism>
<dbReference type="InterPro" id="IPR010929">
    <property type="entry name" value="PDR_CDR_ABC"/>
</dbReference>
<keyword evidence="5" id="KW-0067">ATP-binding</keyword>
<dbReference type="Gene3D" id="3.40.50.300">
    <property type="entry name" value="P-loop containing nucleotide triphosphate hydrolases"/>
    <property type="match status" value="3"/>
</dbReference>
<comment type="subcellular location">
    <subcellularLocation>
        <location evidence="1">Membrane</location>
        <topology evidence="1">Multi-pass membrane protein</topology>
    </subcellularLocation>
</comment>
<feature type="region of interest" description="Disordered" evidence="8">
    <location>
        <begin position="161"/>
        <end position="197"/>
    </location>
</feature>
<dbReference type="SMART" id="SM00382">
    <property type="entry name" value="AAA"/>
    <property type="match status" value="1"/>
</dbReference>
<evidence type="ECO:0000256" key="7">
    <source>
        <dbReference type="ARBA" id="ARBA00023136"/>
    </source>
</evidence>
<dbReference type="InterPro" id="IPR013525">
    <property type="entry name" value="ABC2_TM"/>
</dbReference>
<feature type="transmembrane region" description="Helical" evidence="9">
    <location>
        <begin position="1366"/>
        <end position="1383"/>
    </location>
</feature>
<gene>
    <name evidence="11" type="ORF">A7U60_g4557</name>
</gene>
<feature type="transmembrane region" description="Helical" evidence="9">
    <location>
        <begin position="712"/>
        <end position="730"/>
    </location>
</feature>
<keyword evidence="7 9" id="KW-0472">Membrane</keyword>
<evidence type="ECO:0000313" key="12">
    <source>
        <dbReference type="Proteomes" id="UP000757232"/>
    </source>
</evidence>
<dbReference type="Pfam" id="PF06422">
    <property type="entry name" value="PDR_CDR"/>
    <property type="match status" value="2"/>
</dbReference>
<feature type="transmembrane region" description="Helical" evidence="9">
    <location>
        <begin position="819"/>
        <end position="835"/>
    </location>
</feature>
<dbReference type="Pfam" id="PF00005">
    <property type="entry name" value="ABC_tran"/>
    <property type="match status" value="2"/>
</dbReference>
<evidence type="ECO:0000256" key="5">
    <source>
        <dbReference type="ARBA" id="ARBA00022840"/>
    </source>
</evidence>
<keyword evidence="6 9" id="KW-1133">Transmembrane helix</keyword>
<comment type="caution">
    <text evidence="11">The sequence shown here is derived from an EMBL/GenBank/DDBJ whole genome shotgun (WGS) entry which is preliminary data.</text>
</comment>
<dbReference type="EMBL" id="LNZH02000180">
    <property type="protein sequence ID" value="OCB88355.1"/>
    <property type="molecule type" value="Genomic_DNA"/>
</dbReference>
<dbReference type="InterPro" id="IPR003593">
    <property type="entry name" value="AAA+_ATPase"/>
</dbReference>
<name>A0A9Q5HYT0_SANBA</name>
<dbReference type="GO" id="GO:0005524">
    <property type="term" value="F:ATP binding"/>
    <property type="evidence" value="ECO:0007669"/>
    <property type="project" value="UniProtKB-KW"/>
</dbReference>
<dbReference type="GO" id="GO:0140359">
    <property type="term" value="F:ABC-type transporter activity"/>
    <property type="evidence" value="ECO:0007669"/>
    <property type="project" value="InterPro"/>
</dbReference>
<reference evidence="11" key="1">
    <citation type="submission" date="2016-06" db="EMBL/GenBank/DDBJ databases">
        <title>Draft Genome sequence of the fungus Inonotus baumii.</title>
        <authorList>
            <person name="Zhu H."/>
            <person name="Lin W."/>
        </authorList>
    </citation>
    <scope>NUCLEOTIDE SEQUENCE</scope>
    <source>
        <strain evidence="11">821</strain>
    </source>
</reference>
<evidence type="ECO:0000256" key="4">
    <source>
        <dbReference type="ARBA" id="ARBA00022741"/>
    </source>
</evidence>
<dbReference type="InterPro" id="IPR027417">
    <property type="entry name" value="P-loop_NTPase"/>
</dbReference>
<evidence type="ECO:0000256" key="2">
    <source>
        <dbReference type="ARBA" id="ARBA00022448"/>
    </source>
</evidence>
<feature type="transmembrane region" description="Helical" evidence="9">
    <location>
        <begin position="1404"/>
        <end position="1423"/>
    </location>
</feature>
<feature type="transmembrane region" description="Helical" evidence="9">
    <location>
        <begin position="786"/>
        <end position="807"/>
    </location>
</feature>
<feature type="transmembrane region" description="Helical" evidence="9">
    <location>
        <begin position="1443"/>
        <end position="1465"/>
    </location>
</feature>
<feature type="transmembrane region" description="Helical" evidence="9">
    <location>
        <begin position="1334"/>
        <end position="1354"/>
    </location>
</feature>
<keyword evidence="3 9" id="KW-0812">Transmembrane</keyword>
<evidence type="ECO:0000256" key="9">
    <source>
        <dbReference type="SAM" id="Phobius"/>
    </source>
</evidence>
<keyword evidence="12" id="KW-1185">Reference proteome</keyword>
<feature type="transmembrane region" description="Helical" evidence="9">
    <location>
        <begin position="923"/>
        <end position="944"/>
    </location>
</feature>
<feature type="region of interest" description="Disordered" evidence="8">
    <location>
        <begin position="57"/>
        <end position="79"/>
    </location>
</feature>
<keyword evidence="2" id="KW-0813">Transport</keyword>
<dbReference type="InterPro" id="IPR003439">
    <property type="entry name" value="ABC_transporter-like_ATP-bd"/>
</dbReference>
<dbReference type="PROSITE" id="PS50893">
    <property type="entry name" value="ABC_TRANSPORTER_2"/>
    <property type="match status" value="1"/>
</dbReference>
<evidence type="ECO:0000256" key="1">
    <source>
        <dbReference type="ARBA" id="ARBA00004141"/>
    </source>
</evidence>
<feature type="transmembrane region" description="Helical" evidence="9">
    <location>
        <begin position="1594"/>
        <end position="1612"/>
    </location>
</feature>
<evidence type="ECO:0000256" key="6">
    <source>
        <dbReference type="ARBA" id="ARBA00022989"/>
    </source>
</evidence>
<dbReference type="OrthoDB" id="245989at2759"/>
<dbReference type="Proteomes" id="UP000757232">
    <property type="component" value="Unassembled WGS sequence"/>
</dbReference>
<feature type="domain" description="ABC transporter" evidence="10">
    <location>
        <begin position="996"/>
        <end position="1241"/>
    </location>
</feature>
<keyword evidence="4" id="KW-0547">Nucleotide-binding</keyword>
<dbReference type="SUPFAM" id="SSF52540">
    <property type="entry name" value="P-loop containing nucleoside triphosphate hydrolases"/>
    <property type="match status" value="3"/>
</dbReference>
<dbReference type="PANTHER" id="PTHR19241">
    <property type="entry name" value="ATP-BINDING CASSETTE TRANSPORTER"/>
    <property type="match status" value="1"/>
</dbReference>
<dbReference type="GO" id="GO:0016887">
    <property type="term" value="F:ATP hydrolysis activity"/>
    <property type="evidence" value="ECO:0007669"/>
    <property type="project" value="InterPro"/>
</dbReference>
<evidence type="ECO:0000256" key="8">
    <source>
        <dbReference type="SAM" id="MobiDB-lite"/>
    </source>
</evidence>
<dbReference type="GO" id="GO:0016020">
    <property type="term" value="C:membrane"/>
    <property type="evidence" value="ECO:0007669"/>
    <property type="project" value="UniProtKB-SubCell"/>
</dbReference>